<dbReference type="AlphaFoldDB" id="A0AB74K526"/>
<proteinExistence type="predicted"/>
<sequence>MTGSNRPSKIPELSEFLRNAKTLDMRTQTRSIAPGVHVIAWADHEEECLASLAAVETTSDLQKSSRPPYESPFDPGLGYHFESDLQTRLVVRCGNYLEQLFGDVRKHVLSKTHDVSLSNMSDNERQNMLSFQHILLENGNYSHAYIRVTLKRKKDWKELHELLVKAVKQVMGKHAVAIRYHTTSGNEGK</sequence>
<comment type="caution">
    <text evidence="1">The sequence shown here is derived from an EMBL/GenBank/DDBJ whole genome shotgun (WGS) entry which is preliminary data.</text>
</comment>
<dbReference type="Proteomes" id="UP000310374">
    <property type="component" value="Unassembled WGS sequence"/>
</dbReference>
<reference evidence="1 2" key="1">
    <citation type="submission" date="2018-10" db="EMBL/GenBank/DDBJ databases">
        <title>Fifty Aureobasidium pullulans genomes reveal a recombining polyextremotolerant generalist.</title>
        <authorList>
            <person name="Gostincar C."/>
            <person name="Turk M."/>
            <person name="Zajc J."/>
            <person name="Gunde-Cimerman N."/>
        </authorList>
    </citation>
    <scope>NUCLEOTIDE SEQUENCE [LARGE SCALE GENOMIC DNA]</scope>
    <source>
        <strain evidence="1 2">EXF-10081</strain>
    </source>
</reference>
<accession>A0AB74K526</accession>
<evidence type="ECO:0000313" key="2">
    <source>
        <dbReference type="Proteomes" id="UP000310374"/>
    </source>
</evidence>
<gene>
    <name evidence="1" type="ORF">D6D12_01703</name>
</gene>
<name>A0AB74K526_AURPU</name>
<dbReference type="EMBL" id="QZAT01000011">
    <property type="protein sequence ID" value="THX33221.1"/>
    <property type="molecule type" value="Genomic_DNA"/>
</dbReference>
<evidence type="ECO:0000313" key="1">
    <source>
        <dbReference type="EMBL" id="THX33221.1"/>
    </source>
</evidence>
<organism evidence="1 2">
    <name type="scientific">Aureobasidium pullulans</name>
    <name type="common">Black yeast</name>
    <name type="synonym">Pullularia pullulans</name>
    <dbReference type="NCBI Taxonomy" id="5580"/>
    <lineage>
        <taxon>Eukaryota</taxon>
        <taxon>Fungi</taxon>
        <taxon>Dikarya</taxon>
        <taxon>Ascomycota</taxon>
        <taxon>Pezizomycotina</taxon>
        <taxon>Dothideomycetes</taxon>
        <taxon>Dothideomycetidae</taxon>
        <taxon>Dothideales</taxon>
        <taxon>Saccotheciaceae</taxon>
        <taxon>Aureobasidium</taxon>
    </lineage>
</organism>
<protein>
    <submittedName>
        <fullName evidence="1">Uncharacterized protein</fullName>
    </submittedName>
</protein>